<dbReference type="InterPro" id="IPR036629">
    <property type="entry name" value="YjbJ_sf"/>
</dbReference>
<accession>A0A1I1LFN4</accession>
<dbReference type="Proteomes" id="UP000199046">
    <property type="component" value="Unassembled WGS sequence"/>
</dbReference>
<organism evidence="2 3">
    <name type="scientific">Kushneria avicenniae</name>
    <dbReference type="NCBI Taxonomy" id="402385"/>
    <lineage>
        <taxon>Bacteria</taxon>
        <taxon>Pseudomonadati</taxon>
        <taxon>Pseudomonadota</taxon>
        <taxon>Gammaproteobacteria</taxon>
        <taxon>Oceanospirillales</taxon>
        <taxon>Halomonadaceae</taxon>
        <taxon>Kushneria</taxon>
    </lineage>
</organism>
<evidence type="ECO:0000313" key="3">
    <source>
        <dbReference type="Proteomes" id="UP000199046"/>
    </source>
</evidence>
<proteinExistence type="predicted"/>
<name>A0A1I1LFN4_9GAMM</name>
<feature type="region of interest" description="Disordered" evidence="1">
    <location>
        <begin position="45"/>
        <end position="65"/>
    </location>
</feature>
<dbReference type="SUPFAM" id="SSF69047">
    <property type="entry name" value="Hypothetical protein YjbJ"/>
    <property type="match status" value="1"/>
</dbReference>
<evidence type="ECO:0008006" key="4">
    <source>
        <dbReference type="Google" id="ProtNLM"/>
    </source>
</evidence>
<evidence type="ECO:0000313" key="2">
    <source>
        <dbReference type="EMBL" id="SFC71977.1"/>
    </source>
</evidence>
<dbReference type="EMBL" id="FOLY01000005">
    <property type="protein sequence ID" value="SFC71977.1"/>
    <property type="molecule type" value="Genomic_DNA"/>
</dbReference>
<gene>
    <name evidence="2" type="ORF">SAMN05421848_2435</name>
</gene>
<dbReference type="OrthoDB" id="9796058at2"/>
<dbReference type="Gene3D" id="1.10.1470.10">
    <property type="entry name" value="YjbJ"/>
    <property type="match status" value="1"/>
</dbReference>
<sequence>MSDNAQRAKWDRIAGQLKEKWGIVANDLSAYEKGEMQRIAGMLREQKGMSREESEREAESIMRNS</sequence>
<dbReference type="AlphaFoldDB" id="A0A1I1LFN4"/>
<keyword evidence="3" id="KW-1185">Reference proteome</keyword>
<dbReference type="STRING" id="402385.SAMN05421848_2435"/>
<dbReference type="RefSeq" id="WP_090134417.1">
    <property type="nucleotide sequence ID" value="NZ_FOLY01000005.1"/>
</dbReference>
<reference evidence="3" key="1">
    <citation type="submission" date="2016-10" db="EMBL/GenBank/DDBJ databases">
        <authorList>
            <person name="Varghese N."/>
            <person name="Submissions S."/>
        </authorList>
    </citation>
    <scope>NUCLEOTIDE SEQUENCE [LARGE SCALE GENOMIC DNA]</scope>
    <source>
        <strain evidence="3">DSM 23439</strain>
    </source>
</reference>
<evidence type="ECO:0000256" key="1">
    <source>
        <dbReference type="SAM" id="MobiDB-lite"/>
    </source>
</evidence>
<protein>
    <recommendedName>
        <fullName evidence="4">CsbD-like</fullName>
    </recommendedName>
</protein>